<evidence type="ECO:0000313" key="2">
    <source>
        <dbReference type="Proteomes" id="UP000499080"/>
    </source>
</evidence>
<reference evidence="1 2" key="1">
    <citation type="journal article" date="2019" name="Sci. Rep.">
        <title>Orb-weaving spider Araneus ventricosus genome elucidates the spidroin gene catalogue.</title>
        <authorList>
            <person name="Kono N."/>
            <person name="Nakamura H."/>
            <person name="Ohtoshi R."/>
            <person name="Moran D.A.P."/>
            <person name="Shinohara A."/>
            <person name="Yoshida Y."/>
            <person name="Fujiwara M."/>
            <person name="Mori M."/>
            <person name="Tomita M."/>
            <person name="Arakawa K."/>
        </authorList>
    </citation>
    <scope>NUCLEOTIDE SEQUENCE [LARGE SCALE GENOMIC DNA]</scope>
</reference>
<proteinExistence type="predicted"/>
<accession>A0A4Y2LK97</accession>
<name>A0A4Y2LK97_ARAVE</name>
<dbReference type="EMBL" id="BGPR01119160">
    <property type="protein sequence ID" value="GBN14954.1"/>
    <property type="molecule type" value="Genomic_DNA"/>
</dbReference>
<evidence type="ECO:0000313" key="1">
    <source>
        <dbReference type="EMBL" id="GBN14954.1"/>
    </source>
</evidence>
<sequence>MKEHVNRSIEKVEEYFQGVKTEIDEVQGNISVLQQRISDLKIRPNNIPASPEVMYSIPMVKSLTSDGRTSWTVFKTQFDIFYRTELKTRRQKPGENLQALAADVARLISVAYAECSQDVRDSLSAQYFVDAIRYEDTQHATRVMDTKDLKSDLAYSMKYETAKTVSKTFRNQSEINRDRGWYWERKS</sequence>
<dbReference type="OrthoDB" id="10608903at2759"/>
<organism evidence="1 2">
    <name type="scientific">Araneus ventricosus</name>
    <name type="common">Orbweaver spider</name>
    <name type="synonym">Epeira ventricosa</name>
    <dbReference type="NCBI Taxonomy" id="182803"/>
    <lineage>
        <taxon>Eukaryota</taxon>
        <taxon>Metazoa</taxon>
        <taxon>Ecdysozoa</taxon>
        <taxon>Arthropoda</taxon>
        <taxon>Chelicerata</taxon>
        <taxon>Arachnida</taxon>
        <taxon>Araneae</taxon>
        <taxon>Araneomorphae</taxon>
        <taxon>Entelegynae</taxon>
        <taxon>Araneoidea</taxon>
        <taxon>Araneidae</taxon>
        <taxon>Araneus</taxon>
    </lineage>
</organism>
<protein>
    <submittedName>
        <fullName evidence="1">Uncharacterized protein</fullName>
    </submittedName>
</protein>
<gene>
    <name evidence="1" type="ORF">AVEN_171821_1</name>
</gene>
<dbReference type="PANTHER" id="PTHR45823">
    <property type="entry name" value="T-SNARE COILED-COIL HOMOLOGY DOMAIN-CONTAINING PROTEIN"/>
    <property type="match status" value="1"/>
</dbReference>
<dbReference type="PANTHER" id="PTHR45823:SF1">
    <property type="entry name" value="T-SNARE COILED-COIL HOMOLOGY DOMAIN-CONTAINING PROTEIN"/>
    <property type="match status" value="1"/>
</dbReference>
<dbReference type="AlphaFoldDB" id="A0A4Y2LK97"/>
<dbReference type="Proteomes" id="UP000499080">
    <property type="component" value="Unassembled WGS sequence"/>
</dbReference>
<keyword evidence="2" id="KW-1185">Reference proteome</keyword>
<comment type="caution">
    <text evidence="1">The sequence shown here is derived from an EMBL/GenBank/DDBJ whole genome shotgun (WGS) entry which is preliminary data.</text>
</comment>